<accession>A0A1S6EK26</accession>
<dbReference type="InterPro" id="IPR007657">
    <property type="entry name" value="Glycosyltransferase_61"/>
</dbReference>
<sequence>MKIEPLCRKLPAAAVDYCEIEGDIRIEANTSTIFVITPDEQISPNSTTSWTIKPYVRWYVNEYVKLWTVKIVRYSESKNNIKLKCRHDNYHTSPAILFSSGGQIGNYYHSFSDLLFPLYATSLGFQRDVHFLASDYQGWWMNKFHEILNLLTSHPIVDIDSETGRVHCYHKMVVGLKFHSDLVVDERSVAEYATGVSMQNFRQLLRDAYSLERKTAIDSRQLNSTSPRLMILSRKRSRVILNEDVICEAAKDLGFEVFSGEDGSTVDVFRFAEQVNSCDVLMGVHGSGLTNMVFLPDNAVLIQVLPFGELDVIANIDYRDPTTGMNIQYLDYKISANESTLSKDYPIDHPVLTDPGSLHRQGWHAMSSVYLDNQNFTIDVVKFNSTLAQAMKLLHGIH</sequence>
<dbReference type="AlphaFoldDB" id="A0A1S6EK26"/>
<evidence type="ECO:0000256" key="3">
    <source>
        <dbReference type="ARBA" id="ARBA00022679"/>
    </source>
</evidence>
<evidence type="ECO:0000256" key="2">
    <source>
        <dbReference type="ARBA" id="ARBA00022676"/>
    </source>
</evidence>
<dbReference type="GO" id="GO:0000139">
    <property type="term" value="C:Golgi membrane"/>
    <property type="evidence" value="ECO:0007669"/>
    <property type="project" value="UniProtKB-SubCell"/>
</dbReference>
<name>A0A1S6EK26_9LAMI</name>
<organism evidence="6">
    <name type="scientific">Plantago cunninghamii</name>
    <dbReference type="NCBI Taxonomy" id="589140"/>
    <lineage>
        <taxon>Eukaryota</taxon>
        <taxon>Viridiplantae</taxon>
        <taxon>Streptophyta</taxon>
        <taxon>Embryophyta</taxon>
        <taxon>Tracheophyta</taxon>
        <taxon>Spermatophyta</taxon>
        <taxon>Magnoliopsida</taxon>
        <taxon>eudicotyledons</taxon>
        <taxon>Gunneridae</taxon>
        <taxon>Pentapetalae</taxon>
        <taxon>asterids</taxon>
        <taxon>lamiids</taxon>
        <taxon>Lamiales</taxon>
        <taxon>Plantaginaceae</taxon>
        <taxon>Plantagineae</taxon>
        <taxon>Plantago</taxon>
    </lineage>
</organism>
<dbReference type="PANTHER" id="PTHR20961">
    <property type="entry name" value="GLYCOSYLTRANSFERASE"/>
    <property type="match status" value="1"/>
</dbReference>
<evidence type="ECO:0000259" key="5">
    <source>
        <dbReference type="Pfam" id="PF04577"/>
    </source>
</evidence>
<feature type="domain" description="Glycosyltransferase 61 catalytic" evidence="5">
    <location>
        <begin position="107"/>
        <end position="302"/>
    </location>
</feature>
<reference evidence="6" key="1">
    <citation type="journal article" date="2016" name="J. Exp. Bot.">
        <title>Differences in glycosyltransferase family 61 accompany variation in seed coat mucilage composition in Plantago spp.</title>
        <authorList>
            <person name="Phan J.L."/>
            <person name="Tucker M.R."/>
            <person name="Khor S.F."/>
            <person name="Shirley N."/>
            <person name="Lahnstein J."/>
            <person name="Beahan C."/>
            <person name="Bacic A."/>
            <person name="Burton R.A."/>
        </authorList>
    </citation>
    <scope>NUCLEOTIDE SEQUENCE</scope>
    <source>
        <tissue evidence="6">Integument</tissue>
    </source>
</reference>
<protein>
    <submittedName>
        <fullName evidence="6">GT61_4</fullName>
    </submittedName>
</protein>
<evidence type="ECO:0000256" key="4">
    <source>
        <dbReference type="ARBA" id="ARBA00023180"/>
    </source>
</evidence>
<keyword evidence="2" id="KW-0328">Glycosyltransferase</keyword>
<evidence type="ECO:0000256" key="1">
    <source>
        <dbReference type="ARBA" id="ARBA00004323"/>
    </source>
</evidence>
<keyword evidence="4" id="KW-0325">Glycoprotein</keyword>
<dbReference type="InterPro" id="IPR049625">
    <property type="entry name" value="Glyco_transf_61_cat"/>
</dbReference>
<comment type="subcellular location">
    <subcellularLocation>
        <location evidence="1">Golgi apparatus membrane</location>
        <topology evidence="1">Single-pass type II membrane protein</topology>
    </subcellularLocation>
</comment>
<dbReference type="GO" id="GO:0016763">
    <property type="term" value="F:pentosyltransferase activity"/>
    <property type="evidence" value="ECO:0007669"/>
    <property type="project" value="UniProtKB-ARBA"/>
</dbReference>
<keyword evidence="3" id="KW-0808">Transferase</keyword>
<dbReference type="PANTHER" id="PTHR20961:SF149">
    <property type="entry name" value="PROTEIN O-LINKED-MANNOSE BETA-1,4-N-ACETYLGLUCOSAMINYLTRANSFERASE 2-LIKE"/>
    <property type="match status" value="1"/>
</dbReference>
<evidence type="ECO:0000313" key="6">
    <source>
        <dbReference type="EMBL" id="AQR57519.1"/>
    </source>
</evidence>
<dbReference type="EMBL" id="KY584516">
    <property type="protein sequence ID" value="AQR57519.1"/>
    <property type="molecule type" value="mRNA"/>
</dbReference>
<reference evidence="6" key="2">
    <citation type="submission" date="2017-02" db="EMBL/GenBank/DDBJ databases">
        <authorList>
            <person name="Peterson S.W."/>
        </authorList>
    </citation>
    <scope>NUCLEOTIDE SEQUENCE</scope>
    <source>
        <tissue evidence="6">Integument</tissue>
    </source>
</reference>
<dbReference type="Pfam" id="PF04577">
    <property type="entry name" value="Glyco_transf_61"/>
    <property type="match status" value="1"/>
</dbReference>
<proteinExistence type="evidence at transcript level"/>